<keyword evidence="5" id="KW-1185">Reference proteome</keyword>
<reference evidence="3" key="3">
    <citation type="submission" date="2016-02" db="EMBL/GenBank/DDBJ databases">
        <title>Resequencing and annotation of the Colletotrichum higginsianum genome.</title>
        <authorList>
            <person name="O'Connell R."/>
            <person name="Zambounis A."/>
            <person name="Thon M."/>
            <person name="Dallery J.-F."/>
        </authorList>
    </citation>
    <scope>NUCLEOTIDE SEQUENCE [LARGE SCALE GENOMIC DNA]</scope>
    <source>
        <strain evidence="3">IMI 349063</strain>
    </source>
</reference>
<dbReference type="Proteomes" id="UP000092177">
    <property type="component" value="Chromosome 2"/>
</dbReference>
<dbReference type="AlphaFoldDB" id="H1V4L5"/>
<dbReference type="HOGENOM" id="CLU_1310025_0_0_1"/>
<dbReference type="EMBL" id="LTAN01000002">
    <property type="protein sequence ID" value="OBR13531.1"/>
    <property type="molecule type" value="Genomic_DNA"/>
</dbReference>
<dbReference type="RefSeq" id="XP_018162048.1">
    <property type="nucleotide sequence ID" value="XM_018297232.1"/>
</dbReference>
<evidence type="ECO:0000313" key="5">
    <source>
        <dbReference type="Proteomes" id="UP000092177"/>
    </source>
</evidence>
<reference evidence="5" key="4">
    <citation type="journal article" date="2017" name="BMC Genomics">
        <title>Gapless genome assembly of Colletotrichum higginsianum reveals chromosome structure and association of transposable elements with secondary metabolite gene clusters.</title>
        <authorList>
            <person name="Dallery J.-F."/>
            <person name="Lapalu N."/>
            <person name="Zampounis A."/>
            <person name="Pigne S."/>
            <person name="Luyten I."/>
            <person name="Amselem J."/>
            <person name="Wittenberg A.H.J."/>
            <person name="Zhou S."/>
            <person name="de Queiroz M.V."/>
            <person name="Robin G.P."/>
            <person name="Auger A."/>
            <person name="Hainaut M."/>
            <person name="Henrissat B."/>
            <person name="Kim K.-T."/>
            <person name="Lee Y.-H."/>
            <person name="Lespinet O."/>
            <person name="Schwartz D.C."/>
            <person name="Thon M.R."/>
            <person name="O'Connell R.J."/>
        </authorList>
    </citation>
    <scope>NUCLEOTIDE SEQUENCE [LARGE SCALE GENOMIC DNA]</scope>
    <source>
        <strain evidence="5">IMI 349063</strain>
    </source>
</reference>
<evidence type="ECO:0000313" key="2">
    <source>
        <dbReference type="EMBL" id="CCF35167.1"/>
    </source>
</evidence>
<dbReference type="Proteomes" id="UP000007174">
    <property type="component" value="Unassembled WGS sequence"/>
</dbReference>
<accession>H1V4L5</accession>
<feature type="region of interest" description="Disordered" evidence="1">
    <location>
        <begin position="188"/>
        <end position="210"/>
    </location>
</feature>
<dbReference type="EMBL" id="CACQ02001429">
    <property type="protein sequence ID" value="CCF35167.1"/>
    <property type="molecule type" value="Genomic_DNA"/>
</dbReference>
<reference evidence="4" key="2">
    <citation type="journal article" date="2012" name="Nat. Genet.">
        <title>Lifestyle transitions in plant pathogenic Colletotrichum fungi deciphered by genome and transcriptome analyses.</title>
        <authorList>
            <person name="O'Connell R.J."/>
            <person name="Thon M.R."/>
            <person name="Hacquard S."/>
            <person name="Amyotte S.G."/>
            <person name="Kleemann J."/>
            <person name="Torres M.F."/>
            <person name="Damm U."/>
            <person name="Buiate E.A."/>
            <person name="Epstein L."/>
            <person name="Alkan N."/>
            <person name="Altmueller J."/>
            <person name="Alvarado-Balderrama L."/>
            <person name="Bauser C.A."/>
            <person name="Becker C."/>
            <person name="Birren B.W."/>
            <person name="Chen Z."/>
            <person name="Choi J."/>
            <person name="Crouch J.A."/>
            <person name="Duvick J.P."/>
            <person name="Farman M.A."/>
            <person name="Gan P."/>
            <person name="Heiman D."/>
            <person name="Henrissat B."/>
            <person name="Howard R.J."/>
            <person name="Kabbage M."/>
            <person name="Koch C."/>
            <person name="Kracher B."/>
            <person name="Kubo Y."/>
            <person name="Law A.D."/>
            <person name="Lebrun M.-H."/>
            <person name="Lee Y.-H."/>
            <person name="Miyara I."/>
            <person name="Moore N."/>
            <person name="Neumann U."/>
            <person name="Nordstroem K."/>
            <person name="Panaccione D.G."/>
            <person name="Panstruga R."/>
            <person name="Place M."/>
            <person name="Proctor R.H."/>
            <person name="Prusky D."/>
            <person name="Rech G."/>
            <person name="Reinhardt R."/>
            <person name="Rollins J.A."/>
            <person name="Rounsley S."/>
            <person name="Schardl C.L."/>
            <person name="Schwartz D.C."/>
            <person name="Shenoy N."/>
            <person name="Shirasu K."/>
            <person name="Sikhakolli U.R."/>
            <person name="Stueber K."/>
            <person name="Sukno S.A."/>
            <person name="Sweigard J.A."/>
            <person name="Takano Y."/>
            <person name="Takahara H."/>
            <person name="Trail F."/>
            <person name="van der Does H.C."/>
            <person name="Voll L.M."/>
            <person name="Will I."/>
            <person name="Young S."/>
            <person name="Zeng Q."/>
            <person name="Zhang J."/>
            <person name="Zhou S."/>
            <person name="Dickman M.B."/>
            <person name="Schulze-Lefert P."/>
            <person name="Ver Loren van Themaat E."/>
            <person name="Ma L.-J."/>
            <person name="Vaillancourt L.J."/>
        </authorList>
    </citation>
    <scope>NUCLEOTIDE SEQUENCE [LARGE SCALE GENOMIC DNA]</scope>
    <source>
        <strain evidence="4">IMI 349063</strain>
    </source>
</reference>
<sequence length="210" mass="22607">MWTGGVSQSLRVTQYCNSVSNTTKGFANEKAHLIICDPETMLILSGPLGSSACKDTVFAVTEHACSSIPRNMIQKTHLALEAKGRSRQTPSDIITRVLSIYISVLQYRLSGGRLSCDLSHVFSTICCHYRVHNPRKSPPSAIRLPSPHDAVSAGSSRSRRLPLLLGNGVDARGPHQLRPAVADRCLKPATGAGHKGARSENDLKLQAGLS</sequence>
<evidence type="ECO:0000313" key="4">
    <source>
        <dbReference type="Proteomes" id="UP000007174"/>
    </source>
</evidence>
<gene>
    <name evidence="2" type="ORF">CH063_07028</name>
    <name evidence="3" type="ORF">CH63R_02257</name>
</gene>
<evidence type="ECO:0000256" key="1">
    <source>
        <dbReference type="SAM" id="MobiDB-lite"/>
    </source>
</evidence>
<dbReference type="KEGG" id="chig:CH63R_02257"/>
<dbReference type="VEuPathDB" id="FungiDB:CH63R_02257"/>
<protein>
    <submittedName>
        <fullName evidence="2">Uncharacterized protein</fullName>
    </submittedName>
</protein>
<reference evidence="2" key="1">
    <citation type="submission" date="2011-12" db="EMBL/GenBank/DDBJ databases">
        <title>The genome sequence of Colletotrichum higginsianum IMI 34906.</title>
        <authorList>
            <person name="Ma L.-J."/>
            <person name="O'Connell R."/>
            <person name="van Themaat E.V.L."/>
            <person name="Stueber K."/>
            <person name="Young S.K."/>
            <person name="Zeng Q."/>
            <person name="Gargeya S."/>
            <person name="Fitzgerald M."/>
            <person name="Haas B."/>
            <person name="Abouelleil A."/>
            <person name="Alvarado L."/>
            <person name="Arachchi H.M."/>
            <person name="Berlin A."/>
            <person name="Chapman S.B."/>
            <person name="Gearin G."/>
            <person name="Goldberg J."/>
            <person name="Griggs A."/>
            <person name="Gujja S."/>
            <person name="Hansen M."/>
            <person name="Heiman D."/>
            <person name="Howarth C."/>
            <person name="Larimer J."/>
            <person name="Lui A."/>
            <person name="MacDonald P.J.P."/>
            <person name="McCowen C."/>
            <person name="Montmayeur A."/>
            <person name="Murphy C."/>
            <person name="Neiman D."/>
            <person name="Pearson M."/>
            <person name="Priest M."/>
            <person name="Roberts A."/>
            <person name="Saif S."/>
            <person name="Shea T."/>
            <person name="Sisk P."/>
            <person name="Stolte C."/>
            <person name="Sykes S."/>
            <person name="Wortman J."/>
            <person name="Nusbaum C."/>
            <person name="Birren B."/>
        </authorList>
    </citation>
    <scope>NUCLEOTIDE SEQUENCE [LARGE SCALE GENOMIC DNA]</scope>
    <source>
        <strain evidence="2">IMI 349063</strain>
    </source>
</reference>
<evidence type="ECO:0000313" key="3">
    <source>
        <dbReference type="EMBL" id="OBR13531.1"/>
    </source>
</evidence>
<feature type="region of interest" description="Disordered" evidence="1">
    <location>
        <begin position="136"/>
        <end position="157"/>
    </location>
</feature>
<dbReference type="GeneID" id="28861339"/>
<organism evidence="2 4">
    <name type="scientific">Colletotrichum higginsianum (strain IMI 349063)</name>
    <name type="common">Crucifer anthracnose fungus</name>
    <dbReference type="NCBI Taxonomy" id="759273"/>
    <lineage>
        <taxon>Eukaryota</taxon>
        <taxon>Fungi</taxon>
        <taxon>Dikarya</taxon>
        <taxon>Ascomycota</taxon>
        <taxon>Pezizomycotina</taxon>
        <taxon>Sordariomycetes</taxon>
        <taxon>Hypocreomycetidae</taxon>
        <taxon>Glomerellales</taxon>
        <taxon>Glomerellaceae</taxon>
        <taxon>Colletotrichum</taxon>
        <taxon>Colletotrichum destructivum species complex</taxon>
    </lineage>
</organism>
<proteinExistence type="predicted"/>
<name>H1V4L5_COLHI</name>